<keyword evidence="4" id="KW-1015">Disulfide bond</keyword>
<dbReference type="InterPro" id="IPR057305">
    <property type="entry name" value="Thioredox_PDIA6_C"/>
</dbReference>
<evidence type="ECO:0000256" key="6">
    <source>
        <dbReference type="ARBA" id="ARBA00023284"/>
    </source>
</evidence>
<dbReference type="PRINTS" id="PR00421">
    <property type="entry name" value="THIOREDOXIN"/>
</dbReference>
<organism evidence="9 10">
    <name type="scientific">Basidiobolus ranarum</name>
    <dbReference type="NCBI Taxonomy" id="34480"/>
    <lineage>
        <taxon>Eukaryota</taxon>
        <taxon>Fungi</taxon>
        <taxon>Fungi incertae sedis</taxon>
        <taxon>Zoopagomycota</taxon>
        <taxon>Entomophthoromycotina</taxon>
        <taxon>Basidiobolomycetes</taxon>
        <taxon>Basidiobolales</taxon>
        <taxon>Basidiobolaceae</taxon>
        <taxon>Basidiobolus</taxon>
    </lineage>
</organism>
<dbReference type="PANTHER" id="PTHR45815:SF3">
    <property type="entry name" value="PROTEIN DISULFIDE-ISOMERASE A6"/>
    <property type="match status" value="1"/>
</dbReference>
<evidence type="ECO:0000313" key="9">
    <source>
        <dbReference type="EMBL" id="KAK9727378.1"/>
    </source>
</evidence>
<comment type="caution">
    <text evidence="9">The sequence shown here is derived from an EMBL/GenBank/DDBJ whole genome shotgun (WGS) entry which is preliminary data.</text>
</comment>
<proteinExistence type="predicted"/>
<dbReference type="EMBL" id="JASJQH010006922">
    <property type="protein sequence ID" value="KAK9727378.1"/>
    <property type="molecule type" value="Genomic_DNA"/>
</dbReference>
<evidence type="ECO:0000256" key="7">
    <source>
        <dbReference type="SAM" id="SignalP"/>
    </source>
</evidence>
<dbReference type="PROSITE" id="PS51352">
    <property type="entry name" value="THIOREDOXIN_2"/>
    <property type="match status" value="1"/>
</dbReference>
<keyword evidence="6" id="KW-0676">Redox-active center</keyword>
<feature type="domain" description="Thioredoxin" evidence="8">
    <location>
        <begin position="9"/>
        <end position="148"/>
    </location>
</feature>
<comment type="subcellular location">
    <subcellularLocation>
        <location evidence="2">Endoplasmic reticulum lumen</location>
    </subcellularLocation>
</comment>
<feature type="signal peptide" evidence="7">
    <location>
        <begin position="1"/>
        <end position="22"/>
    </location>
</feature>
<reference evidence="9 10" key="1">
    <citation type="submission" date="2023-04" db="EMBL/GenBank/DDBJ databases">
        <title>Genome of Basidiobolus ranarum AG-B5.</title>
        <authorList>
            <person name="Stajich J.E."/>
            <person name="Carter-House D."/>
            <person name="Gryganskyi A."/>
        </authorList>
    </citation>
    <scope>NUCLEOTIDE SEQUENCE [LARGE SCALE GENOMIC DNA]</scope>
    <source>
        <strain evidence="9 10">AG-B5</strain>
    </source>
</reference>
<comment type="catalytic activity">
    <reaction evidence="1">
        <text>Catalyzes the rearrangement of -S-S- bonds in proteins.</text>
        <dbReference type="EC" id="5.3.4.1"/>
    </reaction>
</comment>
<evidence type="ECO:0000256" key="5">
    <source>
        <dbReference type="ARBA" id="ARBA00023235"/>
    </source>
</evidence>
<protein>
    <recommendedName>
        <fullName evidence="3">protein disulfide-isomerase</fullName>
        <ecNumber evidence="3">5.3.4.1</ecNumber>
    </recommendedName>
</protein>
<keyword evidence="10" id="KW-1185">Reference proteome</keyword>
<dbReference type="Pfam" id="PF24541">
    <property type="entry name" value="Thioredox_PDIA6_C"/>
    <property type="match status" value="1"/>
</dbReference>
<keyword evidence="7" id="KW-0732">Signal</keyword>
<evidence type="ECO:0000256" key="2">
    <source>
        <dbReference type="ARBA" id="ARBA00004319"/>
    </source>
</evidence>
<evidence type="ECO:0000256" key="3">
    <source>
        <dbReference type="ARBA" id="ARBA00012723"/>
    </source>
</evidence>
<evidence type="ECO:0000256" key="4">
    <source>
        <dbReference type="ARBA" id="ARBA00023157"/>
    </source>
</evidence>
<dbReference type="EC" id="5.3.4.1" evidence="3"/>
<keyword evidence="5" id="KW-0413">Isomerase</keyword>
<dbReference type="InterPro" id="IPR036249">
    <property type="entry name" value="Thioredoxin-like_sf"/>
</dbReference>
<dbReference type="Proteomes" id="UP001479436">
    <property type="component" value="Unassembled WGS sequence"/>
</dbReference>
<dbReference type="PROSITE" id="PS00194">
    <property type="entry name" value="THIOREDOXIN_1"/>
    <property type="match status" value="1"/>
</dbReference>
<dbReference type="SUPFAM" id="SSF52833">
    <property type="entry name" value="Thioredoxin-like"/>
    <property type="match status" value="3"/>
</dbReference>
<evidence type="ECO:0000256" key="1">
    <source>
        <dbReference type="ARBA" id="ARBA00001182"/>
    </source>
</evidence>
<dbReference type="PANTHER" id="PTHR45815">
    <property type="entry name" value="PROTEIN DISULFIDE-ISOMERASE A6"/>
    <property type="match status" value="1"/>
</dbReference>
<sequence>MHVKSWLISLAVYSSALLQVNAFYGSGDNVVTITEKNFRKEVLETEQVVLMEFFAPWCGHCQKLVPDFKKAAQNLKGIVKVAAVDCDEEKNKPLCSTYGIQGFPTIKVFPSQLTSDSKHPNKVTKVPVDYNGPRSAKALVDFAVSKIPSYVQTISSNPSKPKVVNLEDFLAQVGEDTPKAILFTNKDKTTTLYKALSVDYHNRIVLGQVKNTESEIVQRYNVEKFPTLLVFPKGSQSEPVVYDGALKHEALFKFMSQYAPSKPNTKTNSPPVKTKPFNPEITKIENQAQLKEECLSKGGFCAIAFLSVEPEYPESVEEFESNLQILKNTKKAQHDKNSSIQFVWVHALENPQLIKDFDLSSDIPNMVVIKPGKKVYKPFIGGFDESSLDNYLTETSQGKGRFFSYTFDPQLETRQQNIKDEL</sequence>
<dbReference type="InterPro" id="IPR013766">
    <property type="entry name" value="Thioredoxin_domain"/>
</dbReference>
<evidence type="ECO:0000259" key="8">
    <source>
        <dbReference type="PROSITE" id="PS51352"/>
    </source>
</evidence>
<gene>
    <name evidence="9" type="ORF">K7432_001910</name>
</gene>
<dbReference type="Gene3D" id="3.40.30.10">
    <property type="entry name" value="Glutaredoxin"/>
    <property type="match status" value="3"/>
</dbReference>
<dbReference type="Pfam" id="PF00085">
    <property type="entry name" value="Thioredoxin"/>
    <property type="match status" value="2"/>
</dbReference>
<accession>A0ABR2W9G3</accession>
<name>A0ABR2W9G3_9FUNG</name>
<evidence type="ECO:0000313" key="10">
    <source>
        <dbReference type="Proteomes" id="UP001479436"/>
    </source>
</evidence>
<dbReference type="InterPro" id="IPR017937">
    <property type="entry name" value="Thioredoxin_CS"/>
</dbReference>
<feature type="chain" id="PRO_5046184859" description="protein disulfide-isomerase" evidence="7">
    <location>
        <begin position="23"/>
        <end position="422"/>
    </location>
</feature>